<feature type="region of interest" description="Disordered" evidence="1">
    <location>
        <begin position="726"/>
        <end position="747"/>
    </location>
</feature>
<feature type="compositionally biased region" description="Basic and acidic residues" evidence="1">
    <location>
        <begin position="736"/>
        <end position="747"/>
    </location>
</feature>
<dbReference type="SMART" id="SM00860">
    <property type="entry name" value="SMI1_KNR4"/>
    <property type="match status" value="1"/>
</dbReference>
<dbReference type="GO" id="GO:0043332">
    <property type="term" value="C:mating projection tip"/>
    <property type="evidence" value="ECO:0007669"/>
    <property type="project" value="TreeGrafter"/>
</dbReference>
<evidence type="ECO:0000313" key="4">
    <source>
        <dbReference type="Proteomes" id="UP001182556"/>
    </source>
</evidence>
<evidence type="ECO:0000313" key="3">
    <source>
        <dbReference type="EMBL" id="KAK1926271.1"/>
    </source>
</evidence>
<dbReference type="GO" id="GO:0070880">
    <property type="term" value="P:fungal-type cell wall beta-glucan biosynthetic process"/>
    <property type="evidence" value="ECO:0007669"/>
    <property type="project" value="TreeGrafter"/>
</dbReference>
<dbReference type="Proteomes" id="UP001182556">
    <property type="component" value="Unassembled WGS sequence"/>
</dbReference>
<feature type="region of interest" description="Disordered" evidence="1">
    <location>
        <begin position="52"/>
        <end position="88"/>
    </location>
</feature>
<dbReference type="PANTHER" id="PTHR47432">
    <property type="entry name" value="CELL WALL ASSEMBLY REGULATOR SMI1"/>
    <property type="match status" value="1"/>
</dbReference>
<dbReference type="SUPFAM" id="SSF160631">
    <property type="entry name" value="SMI1/KNR4-like"/>
    <property type="match status" value="1"/>
</dbReference>
<accession>A0AAD9L7L1</accession>
<feature type="domain" description="Knr4/Smi1-like" evidence="2">
    <location>
        <begin position="117"/>
        <end position="271"/>
    </location>
</feature>
<feature type="region of interest" description="Disordered" evidence="1">
    <location>
        <begin position="531"/>
        <end position="712"/>
    </location>
</feature>
<organism evidence="3 4">
    <name type="scientific">Papiliotrema laurentii</name>
    <name type="common">Cryptococcus laurentii</name>
    <dbReference type="NCBI Taxonomy" id="5418"/>
    <lineage>
        <taxon>Eukaryota</taxon>
        <taxon>Fungi</taxon>
        <taxon>Dikarya</taxon>
        <taxon>Basidiomycota</taxon>
        <taxon>Agaricomycotina</taxon>
        <taxon>Tremellomycetes</taxon>
        <taxon>Tremellales</taxon>
        <taxon>Rhynchogastremaceae</taxon>
        <taxon>Papiliotrema</taxon>
    </lineage>
</organism>
<dbReference type="AlphaFoldDB" id="A0AAD9L7L1"/>
<sequence length="747" mass="81305">MPFLQSITSFFSSNGPPANASSSRHDRRSALNSTFDAFTLPTSRYTEAQSLGVEGMTHSNTSSPGPSRRGSTYNYPPSRSSYQPSTNIHPPLSHTFYRLRKTLSESFPELLETLNGPVDDGLLTSFEQELGCPLPPSVRESLMIADGQDLDSGCGGLFFGLHMLPLEDIMREWAFWRHAEHDPMTGRNPAVLATMASIPPTWIKSQYACRGWIPLLSDRTGNYVGVDLDPGVGGSWGQVIVFGRDFDRKCVIWRGDGEGGWGKFFAGYVDELESGHGWEADKSSSSDEEEELGYGSYNGGATAGEAGRGLRLAGEYRGWNVLEAWWDRSVRQWEQLGLGMDVEEIERGLSEARRLAGLQGQSEDVAGDQGRSAESSSQGDAPAMGSPQFAQQPSTPVPGDSDVLLPPSSPEAPSTHLPKLKQKIPVRVITPVATTSEHPLQAESSSSTPVPRDRDLSSGFLSPHDTRRKRPPPPAPSPLDLPTRADVQATAAIAQAEASGLRGGWVMNIDPGINARRVRHADSEMVDIDLEGGKGEKFGSPRVSVEEMERLREEEKLSLAGIEHRSPGLYPTRTPSPLSRNHSLEIPGQNTLPPRQGAGSSSVLRRPPPVASHPDSTVRRYPQDEEPSVYRNGVVPGMSRDLRRERESSVFSEHSQNSQDGLLDERGVPSRSVSPTFSEPVASPVTITGPDSPRQSVESKRPLHLRKHTAEKIGHDVEGLEGLEGEMQEVSLDGNEEVRGGLREVTA</sequence>
<dbReference type="InterPro" id="IPR037883">
    <property type="entry name" value="Knr4/Smi1-like_sf"/>
</dbReference>
<comment type="caution">
    <text evidence="3">The sequence shown here is derived from an EMBL/GenBank/DDBJ whole genome shotgun (WGS) entry which is preliminary data.</text>
</comment>
<evidence type="ECO:0000256" key="1">
    <source>
        <dbReference type="SAM" id="MobiDB-lite"/>
    </source>
</evidence>
<dbReference type="EMBL" id="JAODAN010000002">
    <property type="protein sequence ID" value="KAK1926271.1"/>
    <property type="molecule type" value="Genomic_DNA"/>
</dbReference>
<dbReference type="Pfam" id="PF09346">
    <property type="entry name" value="SMI1_KNR4"/>
    <property type="match status" value="1"/>
</dbReference>
<dbReference type="InterPro" id="IPR051873">
    <property type="entry name" value="KNR4/SMI1_regulator"/>
</dbReference>
<reference evidence="3" key="1">
    <citation type="submission" date="2023-02" db="EMBL/GenBank/DDBJ databases">
        <title>Identification and recombinant expression of a fungal hydrolase from Papiliotrema laurentii that hydrolyzes apple cutin and clears colloidal polyester polyurethane.</title>
        <authorList>
            <consortium name="DOE Joint Genome Institute"/>
            <person name="Roman V.A."/>
            <person name="Bojanowski C."/>
            <person name="Crable B.R."/>
            <person name="Wagner D.N."/>
            <person name="Hung C.S."/>
            <person name="Nadeau L.J."/>
            <person name="Schratz L."/>
            <person name="Haridas S."/>
            <person name="Pangilinan J."/>
            <person name="Lipzen A."/>
            <person name="Na H."/>
            <person name="Yan M."/>
            <person name="Ng V."/>
            <person name="Grigoriev I.V."/>
            <person name="Spatafora J.W."/>
            <person name="Barlow D."/>
            <person name="Biffinger J."/>
            <person name="Kelley-Loughnane N."/>
            <person name="Varaljay V.A."/>
            <person name="Crookes-Goodson W.J."/>
        </authorList>
    </citation>
    <scope>NUCLEOTIDE SEQUENCE</scope>
    <source>
        <strain evidence="3">5307AH</strain>
    </source>
</reference>
<name>A0AAD9L7L1_PAPLA</name>
<feature type="region of interest" description="Disordered" evidence="1">
    <location>
        <begin position="277"/>
        <end position="299"/>
    </location>
</feature>
<proteinExistence type="predicted"/>
<evidence type="ECO:0000259" key="2">
    <source>
        <dbReference type="SMART" id="SM00860"/>
    </source>
</evidence>
<dbReference type="PANTHER" id="PTHR47432:SF1">
    <property type="entry name" value="CELL WALL ASSEMBLY REGULATOR SMI1"/>
    <property type="match status" value="1"/>
</dbReference>
<keyword evidence="4" id="KW-1185">Reference proteome</keyword>
<feature type="compositionally biased region" description="Basic and acidic residues" evidence="1">
    <location>
        <begin position="531"/>
        <end position="566"/>
    </location>
</feature>
<protein>
    <recommendedName>
        <fullName evidence="2">Knr4/Smi1-like domain-containing protein</fullName>
    </recommendedName>
</protein>
<dbReference type="InterPro" id="IPR018958">
    <property type="entry name" value="Knr4/Smi1-like_dom"/>
</dbReference>
<feature type="compositionally biased region" description="Polar residues" evidence="1">
    <location>
        <begin position="649"/>
        <end position="660"/>
    </location>
</feature>
<gene>
    <name evidence="3" type="ORF">DB88DRAFT_508377</name>
</gene>
<feature type="compositionally biased region" description="Polar residues" evidence="1">
    <location>
        <begin position="588"/>
        <end position="603"/>
    </location>
</feature>
<feature type="compositionally biased region" description="Polar residues" evidence="1">
    <location>
        <begin position="432"/>
        <end position="449"/>
    </location>
</feature>
<feature type="region of interest" description="Disordered" evidence="1">
    <location>
        <begin position="357"/>
        <end position="487"/>
    </location>
</feature>
<feature type="compositionally biased region" description="Polar residues" evidence="1">
    <location>
        <begin position="57"/>
        <end position="88"/>
    </location>
</feature>